<proteinExistence type="predicted"/>
<protein>
    <submittedName>
        <fullName evidence="1">DUF6061 family protein</fullName>
    </submittedName>
</protein>
<accession>A0ABV1GLB9</accession>
<reference evidence="1 2" key="1">
    <citation type="submission" date="2024-03" db="EMBL/GenBank/DDBJ databases">
        <title>Human intestinal bacterial collection.</title>
        <authorList>
            <person name="Pauvert C."/>
            <person name="Hitch T.C.A."/>
            <person name="Clavel T."/>
        </authorList>
    </citation>
    <scope>NUCLEOTIDE SEQUENCE [LARGE SCALE GENOMIC DNA]</scope>
    <source>
        <strain evidence="1 2">CLA-JM-H10</strain>
    </source>
</reference>
<dbReference type="EMBL" id="JBBMES010000002">
    <property type="protein sequence ID" value="MEQ2534051.1"/>
    <property type="molecule type" value="Genomic_DNA"/>
</dbReference>
<dbReference type="Proteomes" id="UP001480973">
    <property type="component" value="Unassembled WGS sequence"/>
</dbReference>
<dbReference type="Pfam" id="PF19537">
    <property type="entry name" value="DUF6061"/>
    <property type="match status" value="1"/>
</dbReference>
<dbReference type="InterPro" id="IPR045705">
    <property type="entry name" value="DUF6061"/>
</dbReference>
<comment type="caution">
    <text evidence="1">The sequence shown here is derived from an EMBL/GenBank/DDBJ whole genome shotgun (WGS) entry which is preliminary data.</text>
</comment>
<organism evidence="1 2">
    <name type="scientific">Lachnospira intestinalis</name>
    <dbReference type="NCBI Taxonomy" id="3133158"/>
    <lineage>
        <taxon>Bacteria</taxon>
        <taxon>Bacillati</taxon>
        <taxon>Bacillota</taxon>
        <taxon>Clostridia</taxon>
        <taxon>Lachnospirales</taxon>
        <taxon>Lachnospiraceae</taxon>
        <taxon>Lachnospira</taxon>
    </lineage>
</organism>
<keyword evidence="2" id="KW-1185">Reference proteome</keyword>
<evidence type="ECO:0000313" key="2">
    <source>
        <dbReference type="Proteomes" id="UP001480973"/>
    </source>
</evidence>
<sequence>MRAFVYPEKPRNREFTVDIAAYVLYTVGCPHIPRATHYFNKERTNTMKIHFAYYNQYKNGIDIAFADNTLLFLSCAEAEKNLHTTPNSQRLIDNLAIDNPLMYAALALDCELQAWADVMDTNWNPY</sequence>
<gene>
    <name evidence="1" type="ORF">WMO38_02855</name>
</gene>
<name>A0ABV1GLB9_9FIRM</name>
<evidence type="ECO:0000313" key="1">
    <source>
        <dbReference type="EMBL" id="MEQ2534051.1"/>
    </source>
</evidence>